<proteinExistence type="predicted"/>
<organism evidence="1">
    <name type="scientific">Anguilla anguilla</name>
    <name type="common">European freshwater eel</name>
    <name type="synonym">Muraena anguilla</name>
    <dbReference type="NCBI Taxonomy" id="7936"/>
    <lineage>
        <taxon>Eukaryota</taxon>
        <taxon>Metazoa</taxon>
        <taxon>Chordata</taxon>
        <taxon>Craniata</taxon>
        <taxon>Vertebrata</taxon>
        <taxon>Euteleostomi</taxon>
        <taxon>Actinopterygii</taxon>
        <taxon>Neopterygii</taxon>
        <taxon>Teleostei</taxon>
        <taxon>Anguilliformes</taxon>
        <taxon>Anguillidae</taxon>
        <taxon>Anguilla</taxon>
    </lineage>
</organism>
<evidence type="ECO:0000313" key="1">
    <source>
        <dbReference type="EMBL" id="JAH55212.1"/>
    </source>
</evidence>
<name>A0A0E9TP14_ANGAN</name>
<protein>
    <submittedName>
        <fullName evidence="1">Uncharacterized protein</fullName>
    </submittedName>
</protein>
<reference evidence="1" key="1">
    <citation type="submission" date="2014-11" db="EMBL/GenBank/DDBJ databases">
        <authorList>
            <person name="Amaro Gonzalez C."/>
        </authorList>
    </citation>
    <scope>NUCLEOTIDE SEQUENCE</scope>
</reference>
<sequence length="26" mass="2960">MGALLPLRLREMVTSDVVSIFFFLFG</sequence>
<dbReference type="EMBL" id="GBXM01053365">
    <property type="protein sequence ID" value="JAH55212.1"/>
    <property type="molecule type" value="Transcribed_RNA"/>
</dbReference>
<reference evidence="1" key="2">
    <citation type="journal article" date="2015" name="Fish Shellfish Immunol.">
        <title>Early steps in the European eel (Anguilla anguilla)-Vibrio vulnificus interaction in the gills: Role of the RtxA13 toxin.</title>
        <authorList>
            <person name="Callol A."/>
            <person name="Pajuelo D."/>
            <person name="Ebbesson L."/>
            <person name="Teles M."/>
            <person name="MacKenzie S."/>
            <person name="Amaro C."/>
        </authorList>
    </citation>
    <scope>NUCLEOTIDE SEQUENCE</scope>
</reference>
<accession>A0A0E9TP14</accession>
<dbReference type="AlphaFoldDB" id="A0A0E9TP14"/>